<evidence type="ECO:0000313" key="9">
    <source>
        <dbReference type="EMBL" id="GAA1973348.1"/>
    </source>
</evidence>
<keyword evidence="3" id="KW-1003">Cell membrane</keyword>
<dbReference type="Gene3D" id="1.10.3720.10">
    <property type="entry name" value="MetI-like"/>
    <property type="match status" value="1"/>
</dbReference>
<feature type="transmembrane region" description="Helical" evidence="7">
    <location>
        <begin position="135"/>
        <end position="153"/>
    </location>
</feature>
<evidence type="ECO:0000256" key="7">
    <source>
        <dbReference type="RuleBase" id="RU363032"/>
    </source>
</evidence>
<name>A0ABN2RQT8_9PSEU</name>
<proteinExistence type="inferred from homology"/>
<dbReference type="InterPro" id="IPR050366">
    <property type="entry name" value="BP-dependent_transpt_permease"/>
</dbReference>
<evidence type="ECO:0000259" key="8">
    <source>
        <dbReference type="PROSITE" id="PS50928"/>
    </source>
</evidence>
<organism evidence="9 10">
    <name type="scientific">Amycolatopsis minnesotensis</name>
    <dbReference type="NCBI Taxonomy" id="337894"/>
    <lineage>
        <taxon>Bacteria</taxon>
        <taxon>Bacillati</taxon>
        <taxon>Actinomycetota</taxon>
        <taxon>Actinomycetes</taxon>
        <taxon>Pseudonocardiales</taxon>
        <taxon>Pseudonocardiaceae</taxon>
        <taxon>Amycolatopsis</taxon>
    </lineage>
</organism>
<comment type="similarity">
    <text evidence="7">Belongs to the binding-protein-dependent transport system permease family.</text>
</comment>
<evidence type="ECO:0000256" key="4">
    <source>
        <dbReference type="ARBA" id="ARBA00022692"/>
    </source>
</evidence>
<evidence type="ECO:0000256" key="1">
    <source>
        <dbReference type="ARBA" id="ARBA00004651"/>
    </source>
</evidence>
<keyword evidence="2 7" id="KW-0813">Transport</keyword>
<feature type="transmembrane region" description="Helical" evidence="7">
    <location>
        <begin position="75"/>
        <end position="98"/>
    </location>
</feature>
<dbReference type="Proteomes" id="UP001501116">
    <property type="component" value="Unassembled WGS sequence"/>
</dbReference>
<dbReference type="PANTHER" id="PTHR43386">
    <property type="entry name" value="OLIGOPEPTIDE TRANSPORT SYSTEM PERMEASE PROTEIN APPC"/>
    <property type="match status" value="1"/>
</dbReference>
<keyword evidence="6 7" id="KW-0472">Membrane</keyword>
<dbReference type="EMBL" id="BAAANN010000024">
    <property type="protein sequence ID" value="GAA1973348.1"/>
    <property type="molecule type" value="Genomic_DNA"/>
</dbReference>
<comment type="caution">
    <text evidence="9">The sequence shown here is derived from an EMBL/GenBank/DDBJ whole genome shotgun (WGS) entry which is preliminary data.</text>
</comment>
<feature type="domain" description="ABC transmembrane type-1" evidence="8">
    <location>
        <begin position="71"/>
        <end position="260"/>
    </location>
</feature>
<feature type="transmembrane region" description="Helical" evidence="7">
    <location>
        <begin position="198"/>
        <end position="217"/>
    </location>
</feature>
<evidence type="ECO:0000256" key="2">
    <source>
        <dbReference type="ARBA" id="ARBA00022448"/>
    </source>
</evidence>
<reference evidence="9 10" key="1">
    <citation type="journal article" date="2019" name="Int. J. Syst. Evol. Microbiol.">
        <title>The Global Catalogue of Microorganisms (GCM) 10K type strain sequencing project: providing services to taxonomists for standard genome sequencing and annotation.</title>
        <authorList>
            <consortium name="The Broad Institute Genomics Platform"/>
            <consortium name="The Broad Institute Genome Sequencing Center for Infectious Disease"/>
            <person name="Wu L."/>
            <person name="Ma J."/>
        </authorList>
    </citation>
    <scope>NUCLEOTIDE SEQUENCE [LARGE SCALE GENOMIC DNA]</scope>
    <source>
        <strain evidence="9 10">JCM 14545</strain>
    </source>
</reference>
<dbReference type="InterPro" id="IPR035906">
    <property type="entry name" value="MetI-like_sf"/>
</dbReference>
<evidence type="ECO:0000256" key="3">
    <source>
        <dbReference type="ARBA" id="ARBA00022475"/>
    </source>
</evidence>
<sequence>MTTWRRLDPLSRTGLVCLVVLVLAALAGSVFGLGGNPDGIVGSRLAPPSWQWPLGTDQLGRSMLPRVLEGIGTTLLLSTLAVLVTASLSTVLGIVAGYRGGWLAELVLRMVDVLYSFPTIVLAILVAAVLGPGQAATLCSIVLVTIPLMTRLVRTAAMTVSERDYITSAVISGVGWWRILARHVLPNVSGTIAVQGTYALSVGILVEGGLSFLGFGVQPPESSLGVLIQQGGIYLLAAPWLLAFPGVVLVVAILAINVFGDGLRDRLEPRESRSLV</sequence>
<keyword evidence="5 7" id="KW-1133">Transmembrane helix</keyword>
<evidence type="ECO:0000313" key="10">
    <source>
        <dbReference type="Proteomes" id="UP001501116"/>
    </source>
</evidence>
<dbReference type="Pfam" id="PF00528">
    <property type="entry name" value="BPD_transp_1"/>
    <property type="match status" value="1"/>
</dbReference>
<feature type="transmembrane region" description="Helical" evidence="7">
    <location>
        <begin position="110"/>
        <end position="129"/>
    </location>
</feature>
<gene>
    <name evidence="9" type="ORF">GCM10009754_55240</name>
</gene>
<dbReference type="PANTHER" id="PTHR43386:SF25">
    <property type="entry name" value="PEPTIDE ABC TRANSPORTER PERMEASE PROTEIN"/>
    <property type="match status" value="1"/>
</dbReference>
<keyword evidence="4 7" id="KW-0812">Transmembrane</keyword>
<dbReference type="PROSITE" id="PS50928">
    <property type="entry name" value="ABC_TM1"/>
    <property type="match status" value="1"/>
</dbReference>
<feature type="transmembrane region" description="Helical" evidence="7">
    <location>
        <begin position="237"/>
        <end position="260"/>
    </location>
</feature>
<evidence type="ECO:0000256" key="5">
    <source>
        <dbReference type="ARBA" id="ARBA00022989"/>
    </source>
</evidence>
<comment type="subcellular location">
    <subcellularLocation>
        <location evidence="1 7">Cell membrane</location>
        <topology evidence="1 7">Multi-pass membrane protein</topology>
    </subcellularLocation>
</comment>
<protein>
    <submittedName>
        <fullName evidence="9">ABC transporter permease</fullName>
    </submittedName>
</protein>
<keyword evidence="10" id="KW-1185">Reference proteome</keyword>
<dbReference type="InterPro" id="IPR000515">
    <property type="entry name" value="MetI-like"/>
</dbReference>
<dbReference type="RefSeq" id="WP_344424982.1">
    <property type="nucleotide sequence ID" value="NZ_BAAANN010000024.1"/>
</dbReference>
<dbReference type="SUPFAM" id="SSF161098">
    <property type="entry name" value="MetI-like"/>
    <property type="match status" value="1"/>
</dbReference>
<accession>A0ABN2RQT8</accession>
<dbReference type="CDD" id="cd06261">
    <property type="entry name" value="TM_PBP2"/>
    <property type="match status" value="1"/>
</dbReference>
<evidence type="ECO:0000256" key="6">
    <source>
        <dbReference type="ARBA" id="ARBA00023136"/>
    </source>
</evidence>